<comment type="caution">
    <text evidence="1">The sequence shown here is derived from an EMBL/GenBank/DDBJ whole genome shotgun (WGS) entry which is preliminary data.</text>
</comment>
<evidence type="ECO:0000313" key="2">
    <source>
        <dbReference type="Proteomes" id="UP000821845"/>
    </source>
</evidence>
<gene>
    <name evidence="1" type="ORF">HPB50_009644</name>
</gene>
<sequence>MRRLITQYEGNELLNAYNIVEIEEEDWCEEFPLVRDMSGELQGGKVVCEESRGKRDICDEFVRKEEEWGEMSQDSVSSNDLDASCACSGSGRRRKKKKRTAEHHFVERHVVQSPLQTISAEQITLDRGVIDAAVGEGTGSQDNKETQNAAYPALPASSKCQKEPNISEGRLAPHNDQHTAKVERSSVNANKGMQDTAELVPTVSCLNEMKAEQGKPKCEGTRGR</sequence>
<evidence type="ECO:0000313" key="1">
    <source>
        <dbReference type="EMBL" id="KAH6932806.1"/>
    </source>
</evidence>
<organism evidence="1 2">
    <name type="scientific">Hyalomma asiaticum</name>
    <name type="common">Tick</name>
    <dbReference type="NCBI Taxonomy" id="266040"/>
    <lineage>
        <taxon>Eukaryota</taxon>
        <taxon>Metazoa</taxon>
        <taxon>Ecdysozoa</taxon>
        <taxon>Arthropoda</taxon>
        <taxon>Chelicerata</taxon>
        <taxon>Arachnida</taxon>
        <taxon>Acari</taxon>
        <taxon>Parasitiformes</taxon>
        <taxon>Ixodida</taxon>
        <taxon>Ixodoidea</taxon>
        <taxon>Ixodidae</taxon>
        <taxon>Hyalomminae</taxon>
        <taxon>Hyalomma</taxon>
    </lineage>
</organism>
<proteinExistence type="predicted"/>
<keyword evidence="2" id="KW-1185">Reference proteome</keyword>
<protein>
    <submittedName>
        <fullName evidence="1">Uncharacterized protein</fullName>
    </submittedName>
</protein>
<accession>A0ACB7SCY3</accession>
<dbReference type="EMBL" id="CM023484">
    <property type="protein sequence ID" value="KAH6932806.1"/>
    <property type="molecule type" value="Genomic_DNA"/>
</dbReference>
<reference evidence="1" key="1">
    <citation type="submission" date="2020-05" db="EMBL/GenBank/DDBJ databases">
        <title>Large-scale comparative analyses of tick genomes elucidate their genetic diversity and vector capacities.</title>
        <authorList>
            <person name="Jia N."/>
            <person name="Wang J."/>
            <person name="Shi W."/>
            <person name="Du L."/>
            <person name="Sun Y."/>
            <person name="Zhan W."/>
            <person name="Jiang J."/>
            <person name="Wang Q."/>
            <person name="Zhang B."/>
            <person name="Ji P."/>
            <person name="Sakyi L.B."/>
            <person name="Cui X."/>
            <person name="Yuan T."/>
            <person name="Jiang B."/>
            <person name="Yang W."/>
            <person name="Lam T.T.-Y."/>
            <person name="Chang Q."/>
            <person name="Ding S."/>
            <person name="Wang X."/>
            <person name="Zhu J."/>
            <person name="Ruan X."/>
            <person name="Zhao L."/>
            <person name="Wei J."/>
            <person name="Que T."/>
            <person name="Du C."/>
            <person name="Cheng J."/>
            <person name="Dai P."/>
            <person name="Han X."/>
            <person name="Huang E."/>
            <person name="Gao Y."/>
            <person name="Liu J."/>
            <person name="Shao H."/>
            <person name="Ye R."/>
            <person name="Li L."/>
            <person name="Wei W."/>
            <person name="Wang X."/>
            <person name="Wang C."/>
            <person name="Yang T."/>
            <person name="Huo Q."/>
            <person name="Li W."/>
            <person name="Guo W."/>
            <person name="Chen H."/>
            <person name="Zhou L."/>
            <person name="Ni X."/>
            <person name="Tian J."/>
            <person name="Zhou Y."/>
            <person name="Sheng Y."/>
            <person name="Liu T."/>
            <person name="Pan Y."/>
            <person name="Xia L."/>
            <person name="Li J."/>
            <person name="Zhao F."/>
            <person name="Cao W."/>
        </authorList>
    </citation>
    <scope>NUCLEOTIDE SEQUENCE</scope>
    <source>
        <strain evidence="1">Hyas-2018</strain>
    </source>
</reference>
<dbReference type="Proteomes" id="UP000821845">
    <property type="component" value="Chromosome 4"/>
</dbReference>
<name>A0ACB7SCY3_HYAAI</name>